<protein>
    <submittedName>
        <fullName evidence="7">Heterogeneous nuclear ribonucleoprotein L-like isoform X1</fullName>
    </submittedName>
</protein>
<dbReference type="SUPFAM" id="SSF54928">
    <property type="entry name" value="RNA-binding domain, RBD"/>
    <property type="match status" value="2"/>
</dbReference>
<evidence type="ECO:0000259" key="5">
    <source>
        <dbReference type="PROSITE" id="PS50102"/>
    </source>
</evidence>
<dbReference type="InterPro" id="IPR000504">
    <property type="entry name" value="RRM_dom"/>
</dbReference>
<dbReference type="InterPro" id="IPR021790">
    <property type="entry name" value="PTBP1-like_RRM2"/>
</dbReference>
<dbReference type="Pfam" id="PF22976">
    <property type="entry name" value="RRM_10"/>
    <property type="match status" value="1"/>
</dbReference>
<feature type="compositionally biased region" description="Pro residues" evidence="4">
    <location>
        <begin position="239"/>
        <end position="249"/>
    </location>
</feature>
<keyword evidence="6" id="KW-1185">Reference proteome</keyword>
<evidence type="ECO:0000256" key="1">
    <source>
        <dbReference type="ARBA" id="ARBA00022737"/>
    </source>
</evidence>
<dbReference type="InterPro" id="IPR012677">
    <property type="entry name" value="Nucleotide-bd_a/b_plait_sf"/>
</dbReference>
<dbReference type="PROSITE" id="PS50102">
    <property type="entry name" value="RRM"/>
    <property type="match status" value="2"/>
</dbReference>
<keyword evidence="2 3" id="KW-0694">RNA-binding</keyword>
<dbReference type="CDD" id="cd12694">
    <property type="entry name" value="RRM2_hnRNPL_like"/>
    <property type="match status" value="1"/>
</dbReference>
<organism evidence="6 7">
    <name type="scientific">Limulus polyphemus</name>
    <name type="common">Atlantic horseshoe crab</name>
    <dbReference type="NCBI Taxonomy" id="6850"/>
    <lineage>
        <taxon>Eukaryota</taxon>
        <taxon>Metazoa</taxon>
        <taxon>Ecdysozoa</taxon>
        <taxon>Arthropoda</taxon>
        <taxon>Chelicerata</taxon>
        <taxon>Merostomata</taxon>
        <taxon>Xiphosura</taxon>
        <taxon>Limulidae</taxon>
        <taxon>Limulus</taxon>
    </lineage>
</organism>
<proteinExistence type="predicted"/>
<evidence type="ECO:0000313" key="7">
    <source>
        <dbReference type="RefSeq" id="XP_013782142.1"/>
    </source>
</evidence>
<reference evidence="7" key="1">
    <citation type="submission" date="2025-08" db="UniProtKB">
        <authorList>
            <consortium name="RefSeq"/>
        </authorList>
    </citation>
    <scope>IDENTIFICATION</scope>
    <source>
        <tissue evidence="7">Muscle</tissue>
    </source>
</reference>
<feature type="region of interest" description="Disordered" evidence="4">
    <location>
        <begin position="134"/>
        <end position="265"/>
    </location>
</feature>
<evidence type="ECO:0000256" key="4">
    <source>
        <dbReference type="SAM" id="MobiDB-lite"/>
    </source>
</evidence>
<evidence type="ECO:0000313" key="6">
    <source>
        <dbReference type="Proteomes" id="UP000694941"/>
    </source>
</evidence>
<dbReference type="PANTHER" id="PTHR15592">
    <property type="entry name" value="MATRIN 3/NUCLEAR PROTEIN 220-RELATED"/>
    <property type="match status" value="1"/>
</dbReference>
<dbReference type="RefSeq" id="XP_013782142.1">
    <property type="nucleotide sequence ID" value="XM_013926688.2"/>
</dbReference>
<dbReference type="Pfam" id="PF13893">
    <property type="entry name" value="RRM_5"/>
    <property type="match status" value="1"/>
</dbReference>
<feature type="domain" description="RRM" evidence="5">
    <location>
        <begin position="270"/>
        <end position="344"/>
    </location>
</feature>
<accession>A0ABM1BHK8</accession>
<feature type="domain" description="RRM" evidence="5">
    <location>
        <begin position="41"/>
        <end position="118"/>
    </location>
</feature>
<name>A0ABM1BHK8_LIMPO</name>
<dbReference type="SMART" id="SM00360">
    <property type="entry name" value="RRM"/>
    <property type="match status" value="2"/>
</dbReference>
<dbReference type="GeneID" id="106466403"/>
<dbReference type="InterPro" id="IPR055204">
    <property type="entry name" value="HNRNPL_RRM"/>
</dbReference>
<dbReference type="Gene3D" id="3.30.70.330">
    <property type="match status" value="3"/>
</dbReference>
<keyword evidence="1" id="KW-0677">Repeat</keyword>
<sequence>MAYNGHPAKRIKTEPDARGYGYGYAPNRGGGRGQDEDRVNHILLMTILNPAYPITVDVIHTISSPSGKVQRIVIFKKNGVQAMVEFDSVESAKRAKQSLNGADIYSGCCTLKIEYAKPKRLNVFKNDNESWDYTNPTLGKAPGNERPALLQEPPRFGGGPQNFRAEGGRGPPVAPGYGPDRGDGFDGYDNSGPRSVPPAPGGYGAGEPYAPQDRYGGPPPPDRFGRFGGGRDAYDGRPEGPPPGPPGPRGPGYGPMGGPPPGGAGPHQGSVMMVYGLNPEKMNADKLFNLFCLYGNVIRIKFLKSKEGCAMIQMGDPIAVEKSVTHMNGAMFFDHKMNLGYSKQAFLNDVQQPYELPDGTPSFKDYMGNKNNRFTTPEAAMKNRIAPPSKMLHFFNTPSGITEDELKKLFEDAGVKPPVSVKKFQSKSERSSSGLLEFAGVSDALEALAVVNHKAIPNPDSKFPYITKLCFSTTGPRF</sequence>
<evidence type="ECO:0000256" key="3">
    <source>
        <dbReference type="PROSITE-ProRule" id="PRU00176"/>
    </source>
</evidence>
<feature type="compositionally biased region" description="Low complexity" evidence="4">
    <location>
        <begin position="206"/>
        <end position="216"/>
    </location>
</feature>
<gene>
    <name evidence="7" type="primary">LOC106466403</name>
</gene>
<dbReference type="Proteomes" id="UP000694941">
    <property type="component" value="Unplaced"/>
</dbReference>
<evidence type="ECO:0000256" key="2">
    <source>
        <dbReference type="ARBA" id="ARBA00022884"/>
    </source>
</evidence>
<dbReference type="CDD" id="cd12424">
    <property type="entry name" value="RRM3_hnRNPL_like"/>
    <property type="match status" value="1"/>
</dbReference>
<dbReference type="InterPro" id="IPR035979">
    <property type="entry name" value="RBD_domain_sf"/>
</dbReference>
<dbReference type="Pfam" id="PF11835">
    <property type="entry name" value="RRM_8"/>
    <property type="match status" value="1"/>
</dbReference>
<dbReference type="CDD" id="cd12427">
    <property type="entry name" value="RRM4_hnRNPL_like"/>
    <property type="match status" value="1"/>
</dbReference>